<name>A0A5S5DDP0_9SPHI</name>
<accession>A0A5S5DDP0</accession>
<dbReference type="OrthoDB" id="711246at2"/>
<keyword evidence="1" id="KW-1133">Transmembrane helix</keyword>
<feature type="transmembrane region" description="Helical" evidence="1">
    <location>
        <begin position="70"/>
        <end position="90"/>
    </location>
</feature>
<sequence length="109" mass="12054">MFSTICLLFFGSFFCWMNTSKRIAWADRPAFLQTLHGHVLPSRYLAAGLCLLGTILSVALLGVGSGLFSAVVLMMMAGSLSVVFFPFRYFGVREILTIYLVGVCLELIF</sequence>
<feature type="transmembrane region" description="Helical" evidence="1">
    <location>
        <begin position="42"/>
        <end position="63"/>
    </location>
</feature>
<reference evidence="2 3" key="1">
    <citation type="submission" date="2019-07" db="EMBL/GenBank/DDBJ databases">
        <title>Genomic Encyclopedia of Archaeal and Bacterial Type Strains, Phase II (KMG-II): from individual species to whole genera.</title>
        <authorList>
            <person name="Goeker M."/>
        </authorList>
    </citation>
    <scope>NUCLEOTIDE SEQUENCE [LARGE SCALE GENOMIC DNA]</scope>
    <source>
        <strain evidence="2 3">DSM 18850</strain>
    </source>
</reference>
<dbReference type="Proteomes" id="UP000325105">
    <property type="component" value="Unassembled WGS sequence"/>
</dbReference>
<keyword evidence="3" id="KW-1185">Reference proteome</keyword>
<dbReference type="AlphaFoldDB" id="A0A5S5DDP0"/>
<protein>
    <submittedName>
        <fullName evidence="2">Uncharacterized protein</fullName>
    </submittedName>
</protein>
<proteinExistence type="predicted"/>
<comment type="caution">
    <text evidence="2">The sequence shown here is derived from an EMBL/GenBank/DDBJ whole genome shotgun (WGS) entry which is preliminary data.</text>
</comment>
<organism evidence="2 3">
    <name type="scientific">Sphingobacterium allocomposti</name>
    <dbReference type="NCBI Taxonomy" id="415956"/>
    <lineage>
        <taxon>Bacteria</taxon>
        <taxon>Pseudomonadati</taxon>
        <taxon>Bacteroidota</taxon>
        <taxon>Sphingobacteriia</taxon>
        <taxon>Sphingobacteriales</taxon>
        <taxon>Sphingobacteriaceae</taxon>
        <taxon>Sphingobacterium</taxon>
    </lineage>
</organism>
<gene>
    <name evidence="2" type="ORF">BC792_11321</name>
</gene>
<evidence type="ECO:0000256" key="1">
    <source>
        <dbReference type="SAM" id="Phobius"/>
    </source>
</evidence>
<dbReference type="EMBL" id="VNHX01000013">
    <property type="protein sequence ID" value="TYP94153.1"/>
    <property type="molecule type" value="Genomic_DNA"/>
</dbReference>
<keyword evidence="1" id="KW-0472">Membrane</keyword>
<evidence type="ECO:0000313" key="2">
    <source>
        <dbReference type="EMBL" id="TYP94153.1"/>
    </source>
</evidence>
<keyword evidence="1" id="KW-0812">Transmembrane</keyword>
<evidence type="ECO:0000313" key="3">
    <source>
        <dbReference type="Proteomes" id="UP000325105"/>
    </source>
</evidence>